<dbReference type="RefSeq" id="WP_066733578.1">
    <property type="nucleotide sequence ID" value="NZ_JAJCIQ010000003.1"/>
</dbReference>
<dbReference type="SMART" id="SM00267">
    <property type="entry name" value="GGDEF"/>
    <property type="match status" value="1"/>
</dbReference>
<dbReference type="PANTHER" id="PTHR33121">
    <property type="entry name" value="CYCLIC DI-GMP PHOSPHODIESTERASE PDEF"/>
    <property type="match status" value="1"/>
</dbReference>
<evidence type="ECO:0000313" key="5">
    <source>
        <dbReference type="EMBL" id="MCB7387035.1"/>
    </source>
</evidence>
<dbReference type="InterPro" id="IPR029787">
    <property type="entry name" value="Nucleotide_cyclase"/>
</dbReference>
<evidence type="ECO:0000259" key="4">
    <source>
        <dbReference type="PROSITE" id="PS50887"/>
    </source>
</evidence>
<dbReference type="PANTHER" id="PTHR33121:SF70">
    <property type="entry name" value="SIGNALING PROTEIN YKOW"/>
    <property type="match status" value="1"/>
</dbReference>
<accession>A0ABS8DF39</accession>
<evidence type="ECO:0000256" key="1">
    <source>
        <dbReference type="SAM" id="MobiDB-lite"/>
    </source>
</evidence>
<feature type="transmembrane region" description="Helical" evidence="2">
    <location>
        <begin position="6"/>
        <end position="23"/>
    </location>
</feature>
<keyword evidence="2" id="KW-0812">Transmembrane</keyword>
<dbReference type="InterPro" id="IPR000160">
    <property type="entry name" value="GGDEF_dom"/>
</dbReference>
<dbReference type="Proteomes" id="UP001299546">
    <property type="component" value="Unassembled WGS sequence"/>
</dbReference>
<evidence type="ECO:0000313" key="6">
    <source>
        <dbReference type="Proteomes" id="UP001299546"/>
    </source>
</evidence>
<dbReference type="SUPFAM" id="SSF141868">
    <property type="entry name" value="EAL domain-like"/>
    <property type="match status" value="1"/>
</dbReference>
<sequence>MTWNIAPEVISLVILTIIWFYSRNGSFLPTLKNRIFQGCLLVTFGAMLTNILSTTMIYYCDVFPVWMTWTVTMIYFVMTPLMGLAYFLYAVAVIYEENSEGRRVIKIGLIPGALYTILILLNPFTKNIFNITVAGGYVRGSLISVTYIVFYAYCAASIMVTAANYRKMDRKIRRILAAFPVLAVLVIIVQQIFPNIILSGSAATCALLIIYLHIQNKQISMDYLTNLPNRRELLDMLELILKRPSQEEFTLLVISLREFRNVNNTCGQQQGDKFLQEFARFLGSIGPAGRIYRFGGDEFAILFIDESDEQIADCVRTVERRMEQPWRIGDYRFTLSTAMGIIRRSDVDSALEHVINAIEYAVFQAKSGRYGAICYCNKVMLGELQRRREIVRILREKLADQSFEMYYQPIYSVEDGQFRFAESLMRINHSSIGPIYPSEFIPIAEETGLIIDITYVALEKVCRFINRLLEKGIALESIHVNFSAVQFSQPDLKERVLQIIERNGIPPSAIKIEFTESTLAESPQTVTEFVLDMEQYGIKMGLDDFGTGYSNFATVIGIPFGTIKVDKSIIWASAGNHVSASAVKNIIKTFKALGMKVVAEGVETEEQKEFVTEIGIDQIQGFYYSRPLPEDDMERFMLSHNGDLGQSPVVSEVDNPSKSGSQ</sequence>
<dbReference type="InterPro" id="IPR035919">
    <property type="entry name" value="EAL_sf"/>
</dbReference>
<evidence type="ECO:0000256" key="2">
    <source>
        <dbReference type="SAM" id="Phobius"/>
    </source>
</evidence>
<dbReference type="InterPro" id="IPR001633">
    <property type="entry name" value="EAL_dom"/>
</dbReference>
<dbReference type="CDD" id="cd01949">
    <property type="entry name" value="GGDEF"/>
    <property type="match status" value="1"/>
</dbReference>
<comment type="caution">
    <text evidence="5">The sequence shown here is derived from an EMBL/GenBank/DDBJ whole genome shotgun (WGS) entry which is preliminary data.</text>
</comment>
<dbReference type="Gene3D" id="3.20.20.450">
    <property type="entry name" value="EAL domain"/>
    <property type="match status" value="1"/>
</dbReference>
<keyword evidence="2" id="KW-1133">Transmembrane helix</keyword>
<gene>
    <name evidence="5" type="ORF">LIZ65_07005</name>
</gene>
<keyword evidence="6" id="KW-1185">Reference proteome</keyword>
<feature type="transmembrane region" description="Helical" evidence="2">
    <location>
        <begin position="107"/>
        <end position="125"/>
    </location>
</feature>
<dbReference type="NCBIfam" id="TIGR00254">
    <property type="entry name" value="GGDEF"/>
    <property type="match status" value="1"/>
</dbReference>
<dbReference type="SMART" id="SM00052">
    <property type="entry name" value="EAL"/>
    <property type="match status" value="1"/>
</dbReference>
<keyword evidence="2" id="KW-0472">Membrane</keyword>
<feature type="domain" description="EAL" evidence="3">
    <location>
        <begin position="387"/>
        <end position="641"/>
    </location>
</feature>
<dbReference type="InterPro" id="IPR050706">
    <property type="entry name" value="Cyclic-di-GMP_PDE-like"/>
</dbReference>
<feature type="transmembrane region" description="Helical" evidence="2">
    <location>
        <begin position="71"/>
        <end position="95"/>
    </location>
</feature>
<dbReference type="InterPro" id="IPR043128">
    <property type="entry name" value="Rev_trsase/Diguanyl_cyclase"/>
</dbReference>
<reference evidence="5 6" key="1">
    <citation type="submission" date="2021-10" db="EMBL/GenBank/DDBJ databases">
        <title>Collection of gut derived symbiotic bacterial strains cultured from healthy donors.</title>
        <authorList>
            <person name="Lin H."/>
            <person name="Littmann E."/>
            <person name="Kohout C."/>
            <person name="Pamer E.G."/>
        </authorList>
    </citation>
    <scope>NUCLEOTIDE SEQUENCE [LARGE SCALE GENOMIC DNA]</scope>
    <source>
        <strain evidence="5 6">DFI.1.165</strain>
    </source>
</reference>
<dbReference type="Pfam" id="PF00563">
    <property type="entry name" value="EAL"/>
    <property type="match status" value="1"/>
</dbReference>
<dbReference type="PROSITE" id="PS50887">
    <property type="entry name" value="GGDEF"/>
    <property type="match status" value="1"/>
</dbReference>
<protein>
    <submittedName>
        <fullName evidence="5">EAL domain-containing protein</fullName>
    </submittedName>
</protein>
<feature type="transmembrane region" description="Helical" evidence="2">
    <location>
        <begin position="145"/>
        <end position="165"/>
    </location>
</feature>
<feature type="domain" description="GGDEF" evidence="4">
    <location>
        <begin position="247"/>
        <end position="378"/>
    </location>
</feature>
<dbReference type="SUPFAM" id="SSF55073">
    <property type="entry name" value="Nucleotide cyclase"/>
    <property type="match status" value="1"/>
</dbReference>
<proteinExistence type="predicted"/>
<dbReference type="CDD" id="cd01948">
    <property type="entry name" value="EAL"/>
    <property type="match status" value="1"/>
</dbReference>
<feature type="transmembrane region" description="Helical" evidence="2">
    <location>
        <begin position="172"/>
        <end position="190"/>
    </location>
</feature>
<evidence type="ECO:0000259" key="3">
    <source>
        <dbReference type="PROSITE" id="PS50883"/>
    </source>
</evidence>
<feature type="transmembrane region" description="Helical" evidence="2">
    <location>
        <begin position="35"/>
        <end position="59"/>
    </location>
</feature>
<dbReference type="EMBL" id="JAJCIS010000003">
    <property type="protein sequence ID" value="MCB7387035.1"/>
    <property type="molecule type" value="Genomic_DNA"/>
</dbReference>
<feature type="region of interest" description="Disordered" evidence="1">
    <location>
        <begin position="642"/>
        <end position="662"/>
    </location>
</feature>
<dbReference type="Gene3D" id="3.30.70.270">
    <property type="match status" value="1"/>
</dbReference>
<organism evidence="5 6">
    <name type="scientific">Bariatricus massiliensis</name>
    <dbReference type="NCBI Taxonomy" id="1745713"/>
    <lineage>
        <taxon>Bacteria</taxon>
        <taxon>Bacillati</taxon>
        <taxon>Bacillota</taxon>
        <taxon>Clostridia</taxon>
        <taxon>Lachnospirales</taxon>
        <taxon>Lachnospiraceae</taxon>
        <taxon>Bariatricus</taxon>
    </lineage>
</organism>
<dbReference type="PROSITE" id="PS50883">
    <property type="entry name" value="EAL"/>
    <property type="match status" value="1"/>
</dbReference>
<dbReference type="Pfam" id="PF00990">
    <property type="entry name" value="GGDEF"/>
    <property type="match status" value="1"/>
</dbReference>
<name>A0ABS8DF39_9FIRM</name>